<sequence length="125" mass="14055">MHTQRDRQTVMDRSRLFINIDDRDTPAFHLFTSTRGFGMLMDSGLAAWLGRTPHEAVTERGRMLPGVWDDGFDGVRSREQSRTNGGRDGARHTALVPGPRTPSALHQCSVRLAPLFISNRPAKRE</sequence>
<evidence type="ECO:0000256" key="1">
    <source>
        <dbReference type="SAM" id="MobiDB-lite"/>
    </source>
</evidence>
<comment type="caution">
    <text evidence="2">The sequence shown here is derived from an EMBL/GenBank/DDBJ whole genome shotgun (WGS) entry which is preliminary data.</text>
</comment>
<protein>
    <submittedName>
        <fullName evidence="2">Uncharacterized protein</fullName>
    </submittedName>
</protein>
<keyword evidence="3" id="KW-1185">Reference proteome</keyword>
<gene>
    <name evidence="2" type="ORF">AAFF_G00432440</name>
</gene>
<organism evidence="2 3">
    <name type="scientific">Aldrovandia affinis</name>
    <dbReference type="NCBI Taxonomy" id="143900"/>
    <lineage>
        <taxon>Eukaryota</taxon>
        <taxon>Metazoa</taxon>
        <taxon>Chordata</taxon>
        <taxon>Craniata</taxon>
        <taxon>Vertebrata</taxon>
        <taxon>Euteleostomi</taxon>
        <taxon>Actinopterygii</taxon>
        <taxon>Neopterygii</taxon>
        <taxon>Teleostei</taxon>
        <taxon>Notacanthiformes</taxon>
        <taxon>Halosauridae</taxon>
        <taxon>Aldrovandia</taxon>
    </lineage>
</organism>
<evidence type="ECO:0000313" key="2">
    <source>
        <dbReference type="EMBL" id="KAJ8397897.1"/>
    </source>
</evidence>
<name>A0AAD7S8Z0_9TELE</name>
<proteinExistence type="predicted"/>
<dbReference type="EMBL" id="JAINUG010000094">
    <property type="protein sequence ID" value="KAJ8397897.1"/>
    <property type="molecule type" value="Genomic_DNA"/>
</dbReference>
<dbReference type="AlphaFoldDB" id="A0AAD7S8Z0"/>
<dbReference type="Proteomes" id="UP001221898">
    <property type="component" value="Unassembled WGS sequence"/>
</dbReference>
<reference evidence="2" key="1">
    <citation type="journal article" date="2023" name="Science">
        <title>Genome structures resolve the early diversification of teleost fishes.</title>
        <authorList>
            <person name="Parey E."/>
            <person name="Louis A."/>
            <person name="Montfort J."/>
            <person name="Bouchez O."/>
            <person name="Roques C."/>
            <person name="Iampietro C."/>
            <person name="Lluch J."/>
            <person name="Castinel A."/>
            <person name="Donnadieu C."/>
            <person name="Desvignes T."/>
            <person name="Floi Bucao C."/>
            <person name="Jouanno E."/>
            <person name="Wen M."/>
            <person name="Mejri S."/>
            <person name="Dirks R."/>
            <person name="Jansen H."/>
            <person name="Henkel C."/>
            <person name="Chen W.J."/>
            <person name="Zahm M."/>
            <person name="Cabau C."/>
            <person name="Klopp C."/>
            <person name="Thompson A.W."/>
            <person name="Robinson-Rechavi M."/>
            <person name="Braasch I."/>
            <person name="Lecointre G."/>
            <person name="Bobe J."/>
            <person name="Postlethwait J.H."/>
            <person name="Berthelot C."/>
            <person name="Roest Crollius H."/>
            <person name="Guiguen Y."/>
        </authorList>
    </citation>
    <scope>NUCLEOTIDE SEQUENCE</scope>
    <source>
        <strain evidence="2">NC1722</strain>
    </source>
</reference>
<accession>A0AAD7S8Z0</accession>
<evidence type="ECO:0000313" key="3">
    <source>
        <dbReference type="Proteomes" id="UP001221898"/>
    </source>
</evidence>
<feature type="region of interest" description="Disordered" evidence="1">
    <location>
        <begin position="71"/>
        <end position="103"/>
    </location>
</feature>